<dbReference type="PRINTS" id="PR00344">
    <property type="entry name" value="BCTRLSENSOR"/>
</dbReference>
<keyword evidence="11" id="KW-0812">Transmembrane</keyword>
<dbReference type="SMART" id="SM00387">
    <property type="entry name" value="HATPase_c"/>
    <property type="match status" value="1"/>
</dbReference>
<dbReference type="SMART" id="SM00388">
    <property type="entry name" value="HisKA"/>
    <property type="match status" value="1"/>
</dbReference>
<evidence type="ECO:0000313" key="15">
    <source>
        <dbReference type="Proteomes" id="UP001232445"/>
    </source>
</evidence>
<evidence type="ECO:0000256" key="8">
    <source>
        <dbReference type="ARBA" id="ARBA00023012"/>
    </source>
</evidence>
<dbReference type="Pfam" id="PF00989">
    <property type="entry name" value="PAS"/>
    <property type="match status" value="1"/>
</dbReference>
<keyword evidence="9" id="KW-0564">Palmitate</keyword>
<protein>
    <recommendedName>
        <fullName evidence="2">histidine kinase</fullName>
        <ecNumber evidence="2">2.7.13.3</ecNumber>
    </recommendedName>
</protein>
<dbReference type="InterPro" id="IPR003594">
    <property type="entry name" value="HATPase_dom"/>
</dbReference>
<dbReference type="InterPro" id="IPR001320">
    <property type="entry name" value="Iontro_rcpt_C"/>
</dbReference>
<dbReference type="Gene3D" id="3.30.565.10">
    <property type="entry name" value="Histidine kinase-like ATPase, C-terminal domain"/>
    <property type="match status" value="1"/>
</dbReference>
<keyword evidence="3" id="KW-0597">Phosphoprotein</keyword>
<keyword evidence="6" id="KW-0418">Kinase</keyword>
<accession>A0ABU0CT78</accession>
<dbReference type="EC" id="2.7.13.3" evidence="2"/>
<dbReference type="CDD" id="cd13704">
    <property type="entry name" value="PBP2_HisK"/>
    <property type="match status" value="1"/>
</dbReference>
<dbReference type="SUPFAM" id="SSF55785">
    <property type="entry name" value="PYP-like sensor domain (PAS domain)"/>
    <property type="match status" value="1"/>
</dbReference>
<dbReference type="Proteomes" id="UP001232445">
    <property type="component" value="Unassembled WGS sequence"/>
</dbReference>
<dbReference type="NCBIfam" id="TIGR00229">
    <property type="entry name" value="sensory_box"/>
    <property type="match status" value="1"/>
</dbReference>
<dbReference type="CDD" id="cd00082">
    <property type="entry name" value="HisKA"/>
    <property type="match status" value="1"/>
</dbReference>
<dbReference type="Gene3D" id="3.40.190.10">
    <property type="entry name" value="Periplasmic binding protein-like II"/>
    <property type="match status" value="2"/>
</dbReference>
<dbReference type="EMBL" id="JAUSUQ010000003">
    <property type="protein sequence ID" value="MDQ0338237.1"/>
    <property type="molecule type" value="Genomic_DNA"/>
</dbReference>
<name>A0ABU0CT78_9BACI</name>
<dbReference type="CDD" id="cd00130">
    <property type="entry name" value="PAS"/>
    <property type="match status" value="1"/>
</dbReference>
<dbReference type="InterPro" id="IPR004358">
    <property type="entry name" value="Sig_transdc_His_kin-like_C"/>
</dbReference>
<evidence type="ECO:0000256" key="9">
    <source>
        <dbReference type="ARBA" id="ARBA00023139"/>
    </source>
</evidence>
<evidence type="ECO:0000256" key="5">
    <source>
        <dbReference type="ARBA" id="ARBA00022741"/>
    </source>
</evidence>
<keyword evidence="4" id="KW-0808">Transferase</keyword>
<evidence type="ECO:0000256" key="6">
    <source>
        <dbReference type="ARBA" id="ARBA00022777"/>
    </source>
</evidence>
<evidence type="ECO:0000259" key="13">
    <source>
        <dbReference type="PROSITE" id="PS50112"/>
    </source>
</evidence>
<dbReference type="SUPFAM" id="SSF47384">
    <property type="entry name" value="Homodimeric domain of signal transducing histidine kinase"/>
    <property type="match status" value="1"/>
</dbReference>
<gene>
    <name evidence="14" type="ORF">J2S00_001021</name>
</gene>
<dbReference type="InterPro" id="IPR003661">
    <property type="entry name" value="HisK_dim/P_dom"/>
</dbReference>
<dbReference type="SMART" id="SM00091">
    <property type="entry name" value="PAS"/>
    <property type="match status" value="1"/>
</dbReference>
<evidence type="ECO:0000259" key="12">
    <source>
        <dbReference type="PROSITE" id="PS50109"/>
    </source>
</evidence>
<dbReference type="InterPro" id="IPR036890">
    <property type="entry name" value="HATPase_C_sf"/>
</dbReference>
<dbReference type="InterPro" id="IPR035965">
    <property type="entry name" value="PAS-like_dom_sf"/>
</dbReference>
<dbReference type="PROSITE" id="PS50109">
    <property type="entry name" value="HIS_KIN"/>
    <property type="match status" value="1"/>
</dbReference>
<dbReference type="InterPro" id="IPR001638">
    <property type="entry name" value="Solute-binding_3/MltF_N"/>
</dbReference>
<evidence type="ECO:0000256" key="7">
    <source>
        <dbReference type="ARBA" id="ARBA00022840"/>
    </source>
</evidence>
<dbReference type="Pfam" id="PF00512">
    <property type="entry name" value="HisKA"/>
    <property type="match status" value="1"/>
</dbReference>
<evidence type="ECO:0000256" key="10">
    <source>
        <dbReference type="ARBA" id="ARBA00023288"/>
    </source>
</evidence>
<dbReference type="Pfam" id="PF00497">
    <property type="entry name" value="SBP_bac_3"/>
    <property type="match status" value="1"/>
</dbReference>
<dbReference type="SUPFAM" id="SSF55874">
    <property type="entry name" value="ATPase domain of HSP90 chaperone/DNA topoisomerase II/histidine kinase"/>
    <property type="match status" value="1"/>
</dbReference>
<comment type="catalytic activity">
    <reaction evidence="1">
        <text>ATP + protein L-histidine = ADP + protein N-phospho-L-histidine.</text>
        <dbReference type="EC" id="2.7.13.3"/>
    </reaction>
</comment>
<keyword evidence="15" id="KW-1185">Reference proteome</keyword>
<comment type="caution">
    <text evidence="14">The sequence shown here is derived from an EMBL/GenBank/DDBJ whole genome shotgun (WGS) entry which is preliminary data.</text>
</comment>
<dbReference type="PANTHER" id="PTHR43065">
    <property type="entry name" value="SENSOR HISTIDINE KINASE"/>
    <property type="match status" value="1"/>
</dbReference>
<keyword evidence="11" id="KW-1133">Transmembrane helix</keyword>
<feature type="domain" description="PAS" evidence="13">
    <location>
        <begin position="320"/>
        <end position="362"/>
    </location>
</feature>
<evidence type="ECO:0000313" key="14">
    <source>
        <dbReference type="EMBL" id="MDQ0338237.1"/>
    </source>
</evidence>
<dbReference type="InterPro" id="IPR005467">
    <property type="entry name" value="His_kinase_dom"/>
</dbReference>
<evidence type="ECO:0000256" key="3">
    <source>
        <dbReference type="ARBA" id="ARBA00022553"/>
    </source>
</evidence>
<dbReference type="InterPro" id="IPR000014">
    <property type="entry name" value="PAS"/>
</dbReference>
<keyword evidence="5" id="KW-0547">Nucleotide-binding</keyword>
<feature type="transmembrane region" description="Helical" evidence="11">
    <location>
        <begin position="267"/>
        <end position="287"/>
    </location>
</feature>
<keyword evidence="11" id="KW-0472">Membrane</keyword>
<sequence>MMLARLSFTVMVLIGAVLMNFSPGDMAGLAESNRQGKIRVAVDPHLPPFQFMDEGTLTGFNIDILEKVAEYQQLEVEYVPLNLEQSVDALANGEVDVILGIHFSADYAERMEFSDRFFTSSVGVLVPAHEDHIKGLADLSNRIVALQRGTVEYDFLRNIRRVKYHVTSSQAQAFELLQRGRAEVFVGNRHTAEYLLQEYGVANQYQFADGYLLPLEYSLAVPGGRYQLLHTLNRGLRTVVHEGDYTQIYNHWFGQDPALVAQRLRTAITVIVSLFAIALMMMVYGMYWNRKLQQEVDNKTKDLQEANRSLAYQIEETKNSQQFKEQILDSSPRGIVTCDRHGLITSFNPKALEIVGVEEKPLGRHYSHIPLISALFKGKISQVLAQGQQFLGEEYDWAPDGQTTYHLRYYVYPLYDYEKHVTGVILSFEDVTEEYRLREQLFTQEKNRALGQLVAGIAHEIRNPLTSIKTFAELIPSKFENAVFRQEMATHVPKEIERLNQLIGGLIDYAKPRRAKKEPVYVQSLIEAVLILFQPSVEKKGFRVRTNLERDLSINVDAQQMKQVLINLILNAIEAMEIKRNKAVDAQAEGLTLHVSAWADETDVYIAIKDEGIGMSMEELNKAFEPFYTTKPKGTGLGLSLSQQYVAENNGRLVAESTPGQGTVITLIFNKERDANGQDTGNR</sequence>
<evidence type="ECO:0000256" key="1">
    <source>
        <dbReference type="ARBA" id="ARBA00000085"/>
    </source>
</evidence>
<dbReference type="SMART" id="SM00062">
    <property type="entry name" value="PBPb"/>
    <property type="match status" value="1"/>
</dbReference>
<dbReference type="SMART" id="SM00079">
    <property type="entry name" value="PBPe"/>
    <property type="match status" value="1"/>
</dbReference>
<organism evidence="14 15">
    <name type="scientific">Caldalkalibacillus uzonensis</name>
    <dbReference type="NCBI Taxonomy" id="353224"/>
    <lineage>
        <taxon>Bacteria</taxon>
        <taxon>Bacillati</taxon>
        <taxon>Bacillota</taxon>
        <taxon>Bacilli</taxon>
        <taxon>Bacillales</taxon>
        <taxon>Bacillaceae</taxon>
        <taxon>Caldalkalibacillus</taxon>
    </lineage>
</organism>
<dbReference type="InterPro" id="IPR036097">
    <property type="entry name" value="HisK_dim/P_sf"/>
</dbReference>
<dbReference type="PROSITE" id="PS50112">
    <property type="entry name" value="PAS"/>
    <property type="match status" value="1"/>
</dbReference>
<dbReference type="InterPro" id="IPR013767">
    <property type="entry name" value="PAS_fold"/>
</dbReference>
<dbReference type="SUPFAM" id="SSF53850">
    <property type="entry name" value="Periplasmic binding protein-like II"/>
    <property type="match status" value="1"/>
</dbReference>
<feature type="domain" description="Histidine kinase" evidence="12">
    <location>
        <begin position="456"/>
        <end position="673"/>
    </location>
</feature>
<keyword evidence="10" id="KW-0449">Lipoprotein</keyword>
<evidence type="ECO:0000256" key="4">
    <source>
        <dbReference type="ARBA" id="ARBA00022679"/>
    </source>
</evidence>
<dbReference type="Gene3D" id="3.30.450.20">
    <property type="entry name" value="PAS domain"/>
    <property type="match status" value="1"/>
</dbReference>
<dbReference type="Gene3D" id="1.10.287.130">
    <property type="match status" value="1"/>
</dbReference>
<keyword evidence="7" id="KW-0067">ATP-binding</keyword>
<reference evidence="14 15" key="1">
    <citation type="submission" date="2023-07" db="EMBL/GenBank/DDBJ databases">
        <title>Genomic Encyclopedia of Type Strains, Phase IV (KMG-IV): sequencing the most valuable type-strain genomes for metagenomic binning, comparative biology and taxonomic classification.</title>
        <authorList>
            <person name="Goeker M."/>
        </authorList>
    </citation>
    <scope>NUCLEOTIDE SEQUENCE [LARGE SCALE GENOMIC DNA]</scope>
    <source>
        <strain evidence="14 15">DSM 17740</strain>
    </source>
</reference>
<proteinExistence type="predicted"/>
<keyword evidence="8" id="KW-0902">Two-component regulatory system</keyword>
<evidence type="ECO:0000256" key="2">
    <source>
        <dbReference type="ARBA" id="ARBA00012438"/>
    </source>
</evidence>
<evidence type="ECO:0000256" key="11">
    <source>
        <dbReference type="SAM" id="Phobius"/>
    </source>
</evidence>
<dbReference type="Pfam" id="PF02518">
    <property type="entry name" value="HATPase_c"/>
    <property type="match status" value="1"/>
</dbReference>
<dbReference type="RefSeq" id="WP_307336269.1">
    <property type="nucleotide sequence ID" value="NZ_JAUSUQ010000003.1"/>
</dbReference>
<dbReference type="PANTHER" id="PTHR43065:SF10">
    <property type="entry name" value="PEROXIDE STRESS-ACTIVATED HISTIDINE KINASE MAK3"/>
    <property type="match status" value="1"/>
</dbReference>